<proteinExistence type="predicted"/>
<dbReference type="OrthoDB" id="429143at2759"/>
<evidence type="ECO:0000313" key="3">
    <source>
        <dbReference type="Proteomes" id="UP000094112"/>
    </source>
</evidence>
<protein>
    <recommendedName>
        <fullName evidence="1">FAD dependent oxidoreductase domain-containing protein</fullName>
    </recommendedName>
</protein>
<keyword evidence="3" id="KW-1185">Reference proteome</keyword>
<evidence type="ECO:0000313" key="2">
    <source>
        <dbReference type="EMBL" id="ODQ60424.1"/>
    </source>
</evidence>
<dbReference type="SUPFAM" id="SSF51905">
    <property type="entry name" value="FAD/NAD(P)-binding domain"/>
    <property type="match status" value="1"/>
</dbReference>
<dbReference type="Gene3D" id="3.50.50.60">
    <property type="entry name" value="FAD/NAD(P)-binding domain"/>
    <property type="match status" value="1"/>
</dbReference>
<dbReference type="GO" id="GO:0005737">
    <property type="term" value="C:cytoplasm"/>
    <property type="evidence" value="ECO:0007669"/>
    <property type="project" value="TreeGrafter"/>
</dbReference>
<reference evidence="2 3" key="1">
    <citation type="journal article" date="2016" name="Proc. Natl. Acad. Sci. U.S.A.">
        <title>Comparative genomics of biotechnologically important yeasts.</title>
        <authorList>
            <person name="Riley R."/>
            <person name="Haridas S."/>
            <person name="Wolfe K.H."/>
            <person name="Lopes M.R."/>
            <person name="Hittinger C.T."/>
            <person name="Goeker M."/>
            <person name="Salamov A.A."/>
            <person name="Wisecaver J.H."/>
            <person name="Long T.M."/>
            <person name="Calvey C.H."/>
            <person name="Aerts A.L."/>
            <person name="Barry K.W."/>
            <person name="Choi C."/>
            <person name="Clum A."/>
            <person name="Coughlan A.Y."/>
            <person name="Deshpande S."/>
            <person name="Douglass A.P."/>
            <person name="Hanson S.J."/>
            <person name="Klenk H.-P."/>
            <person name="LaButti K.M."/>
            <person name="Lapidus A."/>
            <person name="Lindquist E.A."/>
            <person name="Lipzen A.M."/>
            <person name="Meier-Kolthoff J.P."/>
            <person name="Ohm R.A."/>
            <person name="Otillar R.P."/>
            <person name="Pangilinan J.L."/>
            <person name="Peng Y."/>
            <person name="Rokas A."/>
            <person name="Rosa C.A."/>
            <person name="Scheuner C."/>
            <person name="Sibirny A.A."/>
            <person name="Slot J.C."/>
            <person name="Stielow J.B."/>
            <person name="Sun H."/>
            <person name="Kurtzman C.P."/>
            <person name="Blackwell M."/>
            <person name="Grigoriev I.V."/>
            <person name="Jeffries T.W."/>
        </authorList>
    </citation>
    <scope>NUCLEOTIDE SEQUENCE [LARGE SCALE GENOMIC DNA]</scope>
    <source>
        <strain evidence="3">ATCC 58044 / CBS 1984 / NCYC 433 / NRRL Y-366-8</strain>
    </source>
</reference>
<dbReference type="InterPro" id="IPR006076">
    <property type="entry name" value="FAD-dep_OxRdtase"/>
</dbReference>
<sequence>MSKPNYLPVPNYTKPFWLSLQDTDPFSCYKSSERVPAKTDILIIGSGYAGTSTAYNLFNEDPSLDVTMVEARTICSGATGRNGGHLKPYCHRMYLDYEAAHGQFVAAQVVNFEVDHLYKIKQIVEKEEIDCDFVLTRACDVYRDSKRIENDLKAFDKMMANPYVRDDIKQSIQMVKGGDVATISKVPDAKLCFTYPAAHIWPWKLMTGLLKKCVAKGLKLYSNTPVTKVTKSDKTGEYIVETENGSIVAKKVVFATNGYTKGILNQFNEVIVPVKGLVTHIKPNDPSKPIPQLPNTYGLFDRVGLNSDYLINRSDGGVIVGGASNLMIKPNGDYSELFNVTDDSYYPERAAQHLQGYMQKFFSTWKDFKTVNDYTWSGILGFTNDKFPYVGELDFVGMRNAYIVAGFSGHGMPRVYLSGKAIADCITSGKSIQQVGVVPECFYASAKRLAKAEHDYQKEIENHIKSRL</sequence>
<dbReference type="Proteomes" id="UP000094112">
    <property type="component" value="Unassembled WGS sequence"/>
</dbReference>
<dbReference type="Gene3D" id="3.30.9.10">
    <property type="entry name" value="D-Amino Acid Oxidase, subunit A, domain 2"/>
    <property type="match status" value="1"/>
</dbReference>
<accession>A0A1E3P5B6</accession>
<dbReference type="InterPro" id="IPR036188">
    <property type="entry name" value="FAD/NAD-bd_sf"/>
</dbReference>
<organism evidence="2 3">
    <name type="scientific">Wickerhamomyces anomalus (strain ATCC 58044 / CBS 1984 / NCYC 433 / NRRL Y-366-8)</name>
    <name type="common">Yeast</name>
    <name type="synonym">Hansenula anomala</name>
    <dbReference type="NCBI Taxonomy" id="683960"/>
    <lineage>
        <taxon>Eukaryota</taxon>
        <taxon>Fungi</taxon>
        <taxon>Dikarya</taxon>
        <taxon>Ascomycota</taxon>
        <taxon>Saccharomycotina</taxon>
        <taxon>Saccharomycetes</taxon>
        <taxon>Phaffomycetales</taxon>
        <taxon>Wickerhamomycetaceae</taxon>
        <taxon>Wickerhamomyces</taxon>
    </lineage>
</organism>
<dbReference type="RefSeq" id="XP_019039631.1">
    <property type="nucleotide sequence ID" value="XM_019183471.1"/>
</dbReference>
<dbReference type="STRING" id="683960.A0A1E3P5B6"/>
<evidence type="ECO:0000259" key="1">
    <source>
        <dbReference type="Pfam" id="PF01266"/>
    </source>
</evidence>
<dbReference type="GeneID" id="30200717"/>
<dbReference type="AlphaFoldDB" id="A0A1E3P5B6"/>
<gene>
    <name evidence="2" type="ORF">WICANDRAFT_62982</name>
</gene>
<dbReference type="PANTHER" id="PTHR13847">
    <property type="entry name" value="SARCOSINE DEHYDROGENASE-RELATED"/>
    <property type="match status" value="1"/>
</dbReference>
<feature type="domain" description="FAD dependent oxidoreductase" evidence="1">
    <location>
        <begin position="40"/>
        <end position="424"/>
    </location>
</feature>
<dbReference type="EMBL" id="KV454210">
    <property type="protein sequence ID" value="ODQ60424.1"/>
    <property type="molecule type" value="Genomic_DNA"/>
</dbReference>
<dbReference type="Pfam" id="PF01266">
    <property type="entry name" value="DAO"/>
    <property type="match status" value="1"/>
</dbReference>
<name>A0A1E3P5B6_WICAA</name>
<dbReference type="PANTHER" id="PTHR13847:SF279">
    <property type="entry name" value="FAD DEPENDENT OXIDOREDUCTASE DOMAIN-CONTAINING PROTEIN-RELATED"/>
    <property type="match status" value="1"/>
</dbReference>